<evidence type="ECO:0000313" key="3">
    <source>
        <dbReference type="Proteomes" id="UP000054564"/>
    </source>
</evidence>
<reference evidence="3" key="1">
    <citation type="submission" date="2014-03" db="EMBL/GenBank/DDBJ databases">
        <title>The Genome Sequence of Puccinia striiformis f. sp. tritici PST-78.</title>
        <authorList>
            <consortium name="The Broad Institute Genome Sequencing Platform"/>
            <person name="Cuomo C."/>
            <person name="Hulbert S."/>
            <person name="Chen X."/>
            <person name="Walker B."/>
            <person name="Young S.K."/>
            <person name="Zeng Q."/>
            <person name="Gargeya S."/>
            <person name="Fitzgerald M."/>
            <person name="Haas B."/>
            <person name="Abouelleil A."/>
            <person name="Alvarado L."/>
            <person name="Arachchi H.M."/>
            <person name="Berlin A.M."/>
            <person name="Chapman S.B."/>
            <person name="Goldberg J."/>
            <person name="Griggs A."/>
            <person name="Gujja S."/>
            <person name="Hansen M."/>
            <person name="Howarth C."/>
            <person name="Imamovic A."/>
            <person name="Larimer J."/>
            <person name="McCowan C."/>
            <person name="Montmayeur A."/>
            <person name="Murphy C."/>
            <person name="Neiman D."/>
            <person name="Pearson M."/>
            <person name="Priest M."/>
            <person name="Roberts A."/>
            <person name="Saif S."/>
            <person name="Shea T."/>
            <person name="Sisk P."/>
            <person name="Sykes S."/>
            <person name="Wortman J."/>
            <person name="Nusbaum C."/>
            <person name="Birren B."/>
        </authorList>
    </citation>
    <scope>NUCLEOTIDE SEQUENCE [LARGE SCALE GENOMIC DNA]</scope>
    <source>
        <strain evidence="3">race PST-78</strain>
    </source>
</reference>
<evidence type="ECO:0000313" key="2">
    <source>
        <dbReference type="EMBL" id="KNF00279.1"/>
    </source>
</evidence>
<feature type="region of interest" description="Disordered" evidence="1">
    <location>
        <begin position="127"/>
        <end position="190"/>
    </location>
</feature>
<dbReference type="OrthoDB" id="2506100at2759"/>
<dbReference type="EMBL" id="AJIL01000038">
    <property type="protein sequence ID" value="KNF00279.1"/>
    <property type="molecule type" value="Genomic_DNA"/>
</dbReference>
<dbReference type="Proteomes" id="UP000054564">
    <property type="component" value="Unassembled WGS sequence"/>
</dbReference>
<feature type="region of interest" description="Disordered" evidence="1">
    <location>
        <begin position="1"/>
        <end position="20"/>
    </location>
</feature>
<evidence type="ECO:0000256" key="1">
    <source>
        <dbReference type="SAM" id="MobiDB-lite"/>
    </source>
</evidence>
<dbReference type="AlphaFoldDB" id="A0A0L0VLW9"/>
<name>A0A0L0VLW9_9BASI</name>
<organism evidence="2 3">
    <name type="scientific">Puccinia striiformis f. sp. tritici PST-78</name>
    <dbReference type="NCBI Taxonomy" id="1165861"/>
    <lineage>
        <taxon>Eukaryota</taxon>
        <taxon>Fungi</taxon>
        <taxon>Dikarya</taxon>
        <taxon>Basidiomycota</taxon>
        <taxon>Pucciniomycotina</taxon>
        <taxon>Pucciniomycetes</taxon>
        <taxon>Pucciniales</taxon>
        <taxon>Pucciniaceae</taxon>
        <taxon>Puccinia</taxon>
    </lineage>
</organism>
<protein>
    <submittedName>
        <fullName evidence="2">Uncharacterized protein</fullName>
    </submittedName>
</protein>
<accession>A0A0L0VLW9</accession>
<gene>
    <name evidence="2" type="ORF">PSTG_06450</name>
</gene>
<sequence>MSYHRAPPHPDTEFSYGRASGSYQFQTPHTAYQPGIHPPRPSYVSNMDAAPAIRHHSWTASTPVRSVNPPLGSRPHYDATLHNDVPCENCDYQHRCVRPTDSLGSCHRCSSLNLPCRPKIDRHISAHSANSRNLPRDPIPKLESSVSPVSDTHFSKPPIMKTASSTPPHLRSSKPQGTMETSVKRGPGKGCIPTLDARLSRLENLLGEALPHASHILNPAKHAAGLANQSPTTGQGWKSYPSQIPSVGARTKMGSRESPLQLPEDPLLDGAMEDALLAGQPIHERYSYGHPTIHTQKGNITTARLFLESHRK</sequence>
<feature type="compositionally biased region" description="Polar residues" evidence="1">
    <location>
        <begin position="162"/>
        <end position="181"/>
    </location>
</feature>
<proteinExistence type="predicted"/>
<comment type="caution">
    <text evidence="2">The sequence shown here is derived from an EMBL/GenBank/DDBJ whole genome shotgun (WGS) entry which is preliminary data.</text>
</comment>
<keyword evidence="3" id="KW-1185">Reference proteome</keyword>